<dbReference type="PANTHER" id="PTHR43585:SF2">
    <property type="entry name" value="ATP-GRASP ENZYME FSQD"/>
    <property type="match status" value="1"/>
</dbReference>
<evidence type="ECO:0000313" key="7">
    <source>
        <dbReference type="Proteomes" id="UP000675664"/>
    </source>
</evidence>
<dbReference type="PROSITE" id="PS50975">
    <property type="entry name" value="ATP_GRASP"/>
    <property type="match status" value="1"/>
</dbReference>
<dbReference type="RefSeq" id="WP_227017300.1">
    <property type="nucleotide sequence ID" value="NZ_JAGSND010000002.1"/>
</dbReference>
<evidence type="ECO:0000256" key="1">
    <source>
        <dbReference type="ARBA" id="ARBA00022598"/>
    </source>
</evidence>
<keyword evidence="1" id="KW-0436">Ligase</keyword>
<keyword evidence="3 4" id="KW-0067">ATP-binding</keyword>
<evidence type="ECO:0000256" key="4">
    <source>
        <dbReference type="PROSITE-ProRule" id="PRU00409"/>
    </source>
</evidence>
<gene>
    <name evidence="6" type="ORF">KCX82_04750</name>
</gene>
<comment type="caution">
    <text evidence="6">The sequence shown here is derived from an EMBL/GenBank/DDBJ whole genome shotgun (WGS) entry which is preliminary data.</text>
</comment>
<dbReference type="PANTHER" id="PTHR43585">
    <property type="entry name" value="FUMIPYRROLE BIOSYNTHESIS PROTEIN C"/>
    <property type="match status" value="1"/>
</dbReference>
<evidence type="ECO:0000256" key="3">
    <source>
        <dbReference type="ARBA" id="ARBA00022840"/>
    </source>
</evidence>
<reference evidence="6" key="2">
    <citation type="submission" date="2021-04" db="EMBL/GenBank/DDBJ databases">
        <authorList>
            <person name="Liu J."/>
        </authorList>
    </citation>
    <scope>NUCLEOTIDE SEQUENCE</scope>
    <source>
        <strain evidence="6">BAD-6</strain>
    </source>
</reference>
<sequence length="408" mass="44926">MKKIMILGGSNCQKNAVLHGKSLGYEVFIADYAKSPLAACFADGHIEVSTFDPEGCIRAAREIGADGIMTMGTDQPVLTAALIAEALHLPSAIGSEEAKSVTNKKIMKAIFKANQIPSVNYKLIHSDSSFDDIKELTVPVVLKPLDSQGQRGVFRLDDKNLVFHYLDQTLSFSREKEALLEEYYPSDEITVSGWIQNSSLTILTITDRILLQDPVHIGICTSHRFPSVHMGNYKEIKEISEKIVKAFHLTNGPLYIQMLIGEKGLMVNEVAARIGGAFEDVIIKKISGFDILDAVMRISLGMEVDAAPLQDFDCSKSSAEASVQLMFASPGIPSSITPVEQLLKLEHVIDAGYNYKQREEIKSIKNATARFGHCVLFTDSGPIAPSVDLFQRNFKILDEKGNNLYKVL</sequence>
<dbReference type="GO" id="GO:0046872">
    <property type="term" value="F:metal ion binding"/>
    <property type="evidence" value="ECO:0007669"/>
    <property type="project" value="InterPro"/>
</dbReference>
<accession>A0A8J8B0V7</accession>
<dbReference type="EMBL" id="JAGSND010000002">
    <property type="protein sequence ID" value="MBR0597172.1"/>
    <property type="molecule type" value="Genomic_DNA"/>
</dbReference>
<dbReference type="GO" id="GO:0016874">
    <property type="term" value="F:ligase activity"/>
    <property type="evidence" value="ECO:0007669"/>
    <property type="project" value="UniProtKB-KW"/>
</dbReference>
<dbReference type="Pfam" id="PF13535">
    <property type="entry name" value="ATP-grasp_4"/>
    <property type="match status" value="1"/>
</dbReference>
<dbReference type="GO" id="GO:0005524">
    <property type="term" value="F:ATP binding"/>
    <property type="evidence" value="ECO:0007669"/>
    <property type="project" value="UniProtKB-UniRule"/>
</dbReference>
<evidence type="ECO:0000313" key="6">
    <source>
        <dbReference type="EMBL" id="MBR0597172.1"/>
    </source>
</evidence>
<dbReference type="Proteomes" id="UP000675664">
    <property type="component" value="Unassembled WGS sequence"/>
</dbReference>
<dbReference type="SUPFAM" id="SSF56059">
    <property type="entry name" value="Glutathione synthetase ATP-binding domain-like"/>
    <property type="match status" value="1"/>
</dbReference>
<dbReference type="InterPro" id="IPR011761">
    <property type="entry name" value="ATP-grasp"/>
</dbReference>
<reference evidence="6" key="1">
    <citation type="submission" date="2021-04" db="EMBL/GenBank/DDBJ databases">
        <title>Sinoanaerobacter chloroacetimidivorans sp. nov., an obligate anaerobic bacterium isolated from anaerobic sludge.</title>
        <authorList>
            <person name="Bao Y."/>
        </authorList>
    </citation>
    <scope>NUCLEOTIDE SEQUENCE</scope>
    <source>
        <strain evidence="6">BAD-6</strain>
    </source>
</reference>
<dbReference type="Gene3D" id="3.40.50.20">
    <property type="match status" value="1"/>
</dbReference>
<proteinExistence type="predicted"/>
<dbReference type="InterPro" id="IPR052032">
    <property type="entry name" value="ATP-dep_AA_Ligase"/>
</dbReference>
<name>A0A8J8B0V7_9FIRM</name>
<evidence type="ECO:0000256" key="2">
    <source>
        <dbReference type="ARBA" id="ARBA00022741"/>
    </source>
</evidence>
<organism evidence="6 7">
    <name type="scientific">Sinanaerobacter chloroacetimidivorans</name>
    <dbReference type="NCBI Taxonomy" id="2818044"/>
    <lineage>
        <taxon>Bacteria</taxon>
        <taxon>Bacillati</taxon>
        <taxon>Bacillota</taxon>
        <taxon>Clostridia</taxon>
        <taxon>Peptostreptococcales</taxon>
        <taxon>Anaerovoracaceae</taxon>
        <taxon>Sinanaerobacter</taxon>
    </lineage>
</organism>
<feature type="domain" description="ATP-grasp" evidence="5">
    <location>
        <begin position="108"/>
        <end position="300"/>
    </location>
</feature>
<keyword evidence="2 4" id="KW-0547">Nucleotide-binding</keyword>
<keyword evidence="7" id="KW-1185">Reference proteome</keyword>
<evidence type="ECO:0000259" key="5">
    <source>
        <dbReference type="PROSITE" id="PS50975"/>
    </source>
</evidence>
<dbReference type="AlphaFoldDB" id="A0A8J8B0V7"/>
<protein>
    <submittedName>
        <fullName evidence="6">ATP-grasp domain-containing protein</fullName>
    </submittedName>
</protein>
<dbReference type="Gene3D" id="3.30.470.20">
    <property type="entry name" value="ATP-grasp fold, B domain"/>
    <property type="match status" value="1"/>
</dbReference>